<protein>
    <submittedName>
        <fullName evidence="3">Serpin B8</fullName>
    </submittedName>
</protein>
<evidence type="ECO:0000313" key="3">
    <source>
        <dbReference type="EMBL" id="GIX96148.1"/>
    </source>
</evidence>
<dbReference type="AlphaFoldDB" id="A0AAV4PGQ3"/>
<dbReference type="GO" id="GO:0004867">
    <property type="term" value="F:serine-type endopeptidase inhibitor activity"/>
    <property type="evidence" value="ECO:0007669"/>
    <property type="project" value="InterPro"/>
</dbReference>
<dbReference type="EMBL" id="BPLR01004611">
    <property type="protein sequence ID" value="GIX96148.1"/>
    <property type="molecule type" value="Genomic_DNA"/>
</dbReference>
<dbReference type="Gene3D" id="2.30.39.10">
    <property type="entry name" value="Alpha-1-antitrypsin, domain 1"/>
    <property type="match status" value="1"/>
</dbReference>
<dbReference type="PANTHER" id="PTHR11461">
    <property type="entry name" value="SERINE PROTEASE INHIBITOR, SERPIN"/>
    <property type="match status" value="1"/>
</dbReference>
<accession>A0AAV4PGQ3</accession>
<feature type="domain" description="Serpin" evidence="2">
    <location>
        <begin position="46"/>
        <end position="91"/>
    </location>
</feature>
<dbReference type="InterPro" id="IPR000215">
    <property type="entry name" value="Serpin_fam"/>
</dbReference>
<dbReference type="GO" id="GO:0005615">
    <property type="term" value="C:extracellular space"/>
    <property type="evidence" value="ECO:0007669"/>
    <property type="project" value="InterPro"/>
</dbReference>
<name>A0AAV4PGQ3_CAEEX</name>
<dbReference type="InterPro" id="IPR036186">
    <property type="entry name" value="Serpin_sf"/>
</dbReference>
<sequence length="95" mass="10413">MRMLILLPERRNGLSDMESELTNDILSEIPLNLREVPVQVTLPRFIVHKCAVQVNEEGGEAAAVTGVSAGVRTGGPLVPLFTADHPFLFLFKIES</sequence>
<organism evidence="3 4">
    <name type="scientific">Caerostris extrusa</name>
    <name type="common">Bark spider</name>
    <name type="synonym">Caerostris bankana</name>
    <dbReference type="NCBI Taxonomy" id="172846"/>
    <lineage>
        <taxon>Eukaryota</taxon>
        <taxon>Metazoa</taxon>
        <taxon>Ecdysozoa</taxon>
        <taxon>Arthropoda</taxon>
        <taxon>Chelicerata</taxon>
        <taxon>Arachnida</taxon>
        <taxon>Araneae</taxon>
        <taxon>Araneomorphae</taxon>
        <taxon>Entelegynae</taxon>
        <taxon>Araneoidea</taxon>
        <taxon>Araneidae</taxon>
        <taxon>Caerostris</taxon>
    </lineage>
</organism>
<evidence type="ECO:0000256" key="1">
    <source>
        <dbReference type="ARBA" id="ARBA00009500"/>
    </source>
</evidence>
<proteinExistence type="inferred from homology"/>
<gene>
    <name evidence="3" type="primary">SERPINB8_6</name>
    <name evidence="3" type="ORF">CEXT_363281</name>
</gene>
<reference evidence="3 4" key="1">
    <citation type="submission" date="2021-06" db="EMBL/GenBank/DDBJ databases">
        <title>Caerostris extrusa draft genome.</title>
        <authorList>
            <person name="Kono N."/>
            <person name="Arakawa K."/>
        </authorList>
    </citation>
    <scope>NUCLEOTIDE SEQUENCE [LARGE SCALE GENOMIC DNA]</scope>
</reference>
<dbReference type="PANTHER" id="PTHR11461:SF211">
    <property type="entry name" value="GH10112P-RELATED"/>
    <property type="match status" value="1"/>
</dbReference>
<dbReference type="SUPFAM" id="SSF56574">
    <property type="entry name" value="Serpins"/>
    <property type="match status" value="1"/>
</dbReference>
<keyword evidence="4" id="KW-1185">Reference proteome</keyword>
<evidence type="ECO:0000259" key="2">
    <source>
        <dbReference type="Pfam" id="PF00079"/>
    </source>
</evidence>
<comment type="caution">
    <text evidence="3">The sequence shown here is derived from an EMBL/GenBank/DDBJ whole genome shotgun (WGS) entry which is preliminary data.</text>
</comment>
<dbReference type="Proteomes" id="UP001054945">
    <property type="component" value="Unassembled WGS sequence"/>
</dbReference>
<dbReference type="InterPro" id="IPR042185">
    <property type="entry name" value="Serpin_sf_2"/>
</dbReference>
<evidence type="ECO:0000313" key="4">
    <source>
        <dbReference type="Proteomes" id="UP001054945"/>
    </source>
</evidence>
<dbReference type="InterPro" id="IPR023796">
    <property type="entry name" value="Serpin_dom"/>
</dbReference>
<dbReference type="Gene3D" id="6.20.40.10">
    <property type="match status" value="1"/>
</dbReference>
<dbReference type="Pfam" id="PF00079">
    <property type="entry name" value="Serpin"/>
    <property type="match status" value="1"/>
</dbReference>
<comment type="similarity">
    <text evidence="1">Belongs to the serpin family.</text>
</comment>